<dbReference type="STRING" id="1522312.GCA_900177895_02162"/>
<reference evidence="4" key="3">
    <citation type="submission" date="2017-06" db="EMBL/GenBank/DDBJ databases">
        <authorList>
            <person name="Laurent S."/>
        </authorList>
    </citation>
    <scope>NUCLEOTIDE SEQUENCE [LARGE SCALE GENOMIC DNA]</scope>
</reference>
<reference evidence="3" key="2">
    <citation type="submission" date="2017-06" db="EMBL/GenBank/DDBJ databases">
        <authorList>
            <person name="Kim H.J."/>
            <person name="Triplett B.A."/>
        </authorList>
    </citation>
    <scope>NUCLEOTIDE SEQUENCE [LARGE SCALE GENOMIC DNA]</scope>
    <source>
        <strain evidence="3">Kingella_eburonensis</strain>
    </source>
</reference>
<dbReference type="EMBL" id="FXUV01000001">
    <property type="protein sequence ID" value="SMQ11677.1"/>
    <property type="molecule type" value="Genomic_DNA"/>
</dbReference>
<keyword evidence="4" id="KW-1185">Reference proteome</keyword>
<reference evidence="2" key="1">
    <citation type="submission" date="2017-05" db="EMBL/GenBank/DDBJ databases">
        <authorList>
            <person name="Song R."/>
            <person name="Chenine A.L."/>
            <person name="Ruprecht R.M."/>
        </authorList>
    </citation>
    <scope>NUCLEOTIDE SEQUENCE</scope>
    <source>
        <strain evidence="2">Kingella_eburonensis</strain>
    </source>
</reference>
<evidence type="ECO:0000313" key="4">
    <source>
        <dbReference type="Proteomes" id="UP000215450"/>
    </source>
</evidence>
<organism evidence="3 4">
    <name type="scientific">Kingella negevensis</name>
    <dbReference type="NCBI Taxonomy" id="1522312"/>
    <lineage>
        <taxon>Bacteria</taxon>
        <taxon>Pseudomonadati</taxon>
        <taxon>Pseudomonadota</taxon>
        <taxon>Betaproteobacteria</taxon>
        <taxon>Neisseriales</taxon>
        <taxon>Neisseriaceae</taxon>
        <taxon>Kingella</taxon>
    </lineage>
</organism>
<evidence type="ECO:0000313" key="2">
    <source>
        <dbReference type="EMBL" id="SMQ11677.1"/>
    </source>
</evidence>
<feature type="transmembrane region" description="Helical" evidence="1">
    <location>
        <begin position="12"/>
        <end position="30"/>
    </location>
</feature>
<keyword evidence="1" id="KW-0812">Transmembrane</keyword>
<dbReference type="EMBL" id="FXUV02000001">
    <property type="protein sequence ID" value="SNB51054.1"/>
    <property type="molecule type" value="Genomic_DNA"/>
</dbReference>
<keyword evidence="1" id="KW-0472">Membrane</keyword>
<evidence type="ECO:0000256" key="1">
    <source>
        <dbReference type="SAM" id="Phobius"/>
    </source>
</evidence>
<dbReference type="AlphaFoldDB" id="A0A238T8I4"/>
<evidence type="ECO:0000313" key="3">
    <source>
        <dbReference type="EMBL" id="SNB51054.1"/>
    </source>
</evidence>
<gene>
    <name evidence="3" type="ORF">KEBURONENSIS_00031</name>
</gene>
<protein>
    <submittedName>
        <fullName evidence="3">Uncharacterized protein</fullName>
    </submittedName>
</protein>
<proteinExistence type="predicted"/>
<name>A0A238T8I4_9NEIS</name>
<dbReference type="RefSeq" id="WP_219350262.1">
    <property type="nucleotide sequence ID" value="NZ_FXUV02000001.1"/>
</dbReference>
<keyword evidence="1" id="KW-1133">Transmembrane helix</keyword>
<dbReference type="Proteomes" id="UP000215450">
    <property type="component" value="Unassembled WGS sequence"/>
</dbReference>
<accession>A0A238T8I4</accession>
<sequence>MDMMLKILGDNSLLGAVFSTIFVIGLGYYARKANIVAENGAKVLSSVAAECNAAIFGVQRVYDQN</sequence>